<gene>
    <name evidence="10" type="ORF">QE152_g23089</name>
</gene>
<dbReference type="FunFam" id="2.40.10.10:FF:000054">
    <property type="entry name" value="Complement C1r subcomponent"/>
    <property type="match status" value="1"/>
</dbReference>
<dbReference type="GO" id="GO:0006508">
    <property type="term" value="P:proteolysis"/>
    <property type="evidence" value="ECO:0007669"/>
    <property type="project" value="UniProtKB-KW"/>
</dbReference>
<dbReference type="Proteomes" id="UP001458880">
    <property type="component" value="Unassembled WGS sequence"/>
</dbReference>
<evidence type="ECO:0000256" key="5">
    <source>
        <dbReference type="ARBA" id="ARBA00023180"/>
    </source>
</evidence>
<name>A0AAW1KGN3_POPJA</name>
<dbReference type="GO" id="GO:0004252">
    <property type="term" value="F:serine-type endopeptidase activity"/>
    <property type="evidence" value="ECO:0007669"/>
    <property type="project" value="InterPro"/>
</dbReference>
<comment type="similarity">
    <text evidence="6">Belongs to the peptidase S1 family. CLIP subfamily.</text>
</comment>
<keyword evidence="3 8" id="KW-0732">Signal</keyword>
<dbReference type="InterPro" id="IPR001314">
    <property type="entry name" value="Peptidase_S1A"/>
</dbReference>
<feature type="chain" id="PRO_5043396519" evidence="8">
    <location>
        <begin position="19"/>
        <end position="352"/>
    </location>
</feature>
<feature type="domain" description="Peptidase S1" evidence="9">
    <location>
        <begin position="105"/>
        <end position="351"/>
    </location>
</feature>
<evidence type="ECO:0000313" key="10">
    <source>
        <dbReference type="EMBL" id="KAK9718691.1"/>
    </source>
</evidence>
<dbReference type="SUPFAM" id="SSF50494">
    <property type="entry name" value="Trypsin-like serine proteases"/>
    <property type="match status" value="1"/>
</dbReference>
<dbReference type="EMBL" id="JASPKY010000226">
    <property type="protein sequence ID" value="KAK9718691.1"/>
    <property type="molecule type" value="Genomic_DNA"/>
</dbReference>
<dbReference type="PANTHER" id="PTHR24260">
    <property type="match status" value="1"/>
</dbReference>
<dbReference type="FunFam" id="2.40.10.10:FF:000028">
    <property type="entry name" value="Serine protease easter"/>
    <property type="match status" value="1"/>
</dbReference>
<keyword evidence="7" id="KW-0720">Serine protease</keyword>
<comment type="caution">
    <text evidence="10">The sequence shown here is derived from an EMBL/GenBank/DDBJ whole genome shotgun (WGS) entry which is preliminary data.</text>
</comment>
<dbReference type="PROSITE" id="PS50240">
    <property type="entry name" value="TRYPSIN_DOM"/>
    <property type="match status" value="1"/>
</dbReference>
<organism evidence="10 11">
    <name type="scientific">Popillia japonica</name>
    <name type="common">Japanese beetle</name>
    <dbReference type="NCBI Taxonomy" id="7064"/>
    <lineage>
        <taxon>Eukaryota</taxon>
        <taxon>Metazoa</taxon>
        <taxon>Ecdysozoa</taxon>
        <taxon>Arthropoda</taxon>
        <taxon>Hexapoda</taxon>
        <taxon>Insecta</taxon>
        <taxon>Pterygota</taxon>
        <taxon>Neoptera</taxon>
        <taxon>Endopterygota</taxon>
        <taxon>Coleoptera</taxon>
        <taxon>Polyphaga</taxon>
        <taxon>Scarabaeiformia</taxon>
        <taxon>Scarabaeidae</taxon>
        <taxon>Rutelinae</taxon>
        <taxon>Popillia</taxon>
    </lineage>
</organism>
<keyword evidence="5" id="KW-0325">Glycoprotein</keyword>
<dbReference type="InterPro" id="IPR043504">
    <property type="entry name" value="Peptidase_S1_PA_chymotrypsin"/>
</dbReference>
<dbReference type="SMART" id="SM00020">
    <property type="entry name" value="Tryp_SPc"/>
    <property type="match status" value="1"/>
</dbReference>
<evidence type="ECO:0000256" key="2">
    <source>
        <dbReference type="ARBA" id="ARBA00022525"/>
    </source>
</evidence>
<dbReference type="PROSITE" id="PS00134">
    <property type="entry name" value="TRYPSIN_HIS"/>
    <property type="match status" value="1"/>
</dbReference>
<keyword evidence="11" id="KW-1185">Reference proteome</keyword>
<evidence type="ECO:0000256" key="1">
    <source>
        <dbReference type="ARBA" id="ARBA00004613"/>
    </source>
</evidence>
<dbReference type="Pfam" id="PF00089">
    <property type="entry name" value="Trypsin"/>
    <property type="match status" value="1"/>
</dbReference>
<dbReference type="Gene3D" id="2.40.10.10">
    <property type="entry name" value="Trypsin-like serine proteases"/>
    <property type="match status" value="2"/>
</dbReference>
<evidence type="ECO:0000313" key="11">
    <source>
        <dbReference type="Proteomes" id="UP001458880"/>
    </source>
</evidence>
<comment type="subcellular location">
    <subcellularLocation>
        <location evidence="1">Secreted</location>
    </subcellularLocation>
</comment>
<protein>
    <submittedName>
        <fullName evidence="10">Trypsin</fullName>
    </submittedName>
</protein>
<proteinExistence type="inferred from homology"/>
<dbReference type="InterPro" id="IPR051333">
    <property type="entry name" value="CLIP_Serine_Protease"/>
</dbReference>
<evidence type="ECO:0000256" key="6">
    <source>
        <dbReference type="ARBA" id="ARBA00024195"/>
    </source>
</evidence>
<dbReference type="InterPro" id="IPR018114">
    <property type="entry name" value="TRYPSIN_HIS"/>
</dbReference>
<evidence type="ECO:0000256" key="8">
    <source>
        <dbReference type="SAM" id="SignalP"/>
    </source>
</evidence>
<dbReference type="InterPro" id="IPR001254">
    <property type="entry name" value="Trypsin_dom"/>
</dbReference>
<dbReference type="GO" id="GO:0005576">
    <property type="term" value="C:extracellular region"/>
    <property type="evidence" value="ECO:0007669"/>
    <property type="project" value="UniProtKB-SubCell"/>
</dbReference>
<dbReference type="PROSITE" id="PS00135">
    <property type="entry name" value="TRYPSIN_SER"/>
    <property type="match status" value="1"/>
</dbReference>
<evidence type="ECO:0000256" key="3">
    <source>
        <dbReference type="ARBA" id="ARBA00022729"/>
    </source>
</evidence>
<reference evidence="10 11" key="1">
    <citation type="journal article" date="2024" name="BMC Genomics">
        <title>De novo assembly and annotation of Popillia japonica's genome with initial clues to its potential as an invasive pest.</title>
        <authorList>
            <person name="Cucini C."/>
            <person name="Boschi S."/>
            <person name="Funari R."/>
            <person name="Cardaioli E."/>
            <person name="Iannotti N."/>
            <person name="Marturano G."/>
            <person name="Paoli F."/>
            <person name="Bruttini M."/>
            <person name="Carapelli A."/>
            <person name="Frati F."/>
            <person name="Nardi F."/>
        </authorList>
    </citation>
    <scope>NUCLEOTIDE SEQUENCE [LARGE SCALE GENOMIC DNA]</scope>
    <source>
        <strain evidence="10">DMR45628</strain>
    </source>
</reference>
<accession>A0AAW1KGN3</accession>
<keyword evidence="2" id="KW-0964">Secreted</keyword>
<evidence type="ECO:0000256" key="7">
    <source>
        <dbReference type="RuleBase" id="RU363034"/>
    </source>
</evidence>
<dbReference type="PANTHER" id="PTHR24260:SF147">
    <property type="entry name" value="EG:BACR7A4.3 PROTEIN-RELATED"/>
    <property type="match status" value="1"/>
</dbReference>
<dbReference type="AlphaFoldDB" id="A0AAW1KGN3"/>
<sequence length="352" mass="39331">MILVSGIIFVYLFSNLKAESYLEVGDKCGPSNQGVCTSIMNCPEAVEKLKQRQKPSLETCGFQGRLEIVCCPSNDVQISKIPVRNSVAACERYSKDYPIRLQPFIINGENASLGEFPHMAAVGYPRNDDEIVWECGGTLISERFVLTAAHCNVRLDGKLPSMVRLGKIDLLGDLDNATPQDIPVEEVIVHPEYRHLTRRNDIALLRLARSAQFNDNVRAVCLNTRQDIRPGLIVLGWGVIHTETQERSRFLRRAFVEPYDLNKCNQTLLEWPSRIAVYDTQFCALSHDRIRSGTCQGDSGGPIQIQNAKDNAETPFIIVGITSFGRGCGGRSPTIFTRISSYLTWIEGIVWP</sequence>
<feature type="signal peptide" evidence="8">
    <location>
        <begin position="1"/>
        <end position="18"/>
    </location>
</feature>
<dbReference type="PRINTS" id="PR00722">
    <property type="entry name" value="CHYMOTRYPSIN"/>
</dbReference>
<keyword evidence="7" id="KW-0378">Hydrolase</keyword>
<dbReference type="CDD" id="cd00190">
    <property type="entry name" value="Tryp_SPc"/>
    <property type="match status" value="1"/>
</dbReference>
<evidence type="ECO:0000259" key="9">
    <source>
        <dbReference type="PROSITE" id="PS50240"/>
    </source>
</evidence>
<keyword evidence="4" id="KW-1015">Disulfide bond</keyword>
<dbReference type="InterPro" id="IPR009003">
    <property type="entry name" value="Peptidase_S1_PA"/>
</dbReference>
<keyword evidence="7" id="KW-0645">Protease</keyword>
<evidence type="ECO:0000256" key="4">
    <source>
        <dbReference type="ARBA" id="ARBA00023157"/>
    </source>
</evidence>
<dbReference type="InterPro" id="IPR033116">
    <property type="entry name" value="TRYPSIN_SER"/>
</dbReference>